<feature type="non-terminal residue" evidence="1">
    <location>
        <position position="1"/>
    </location>
</feature>
<proteinExistence type="predicted"/>
<feature type="non-terminal residue" evidence="1">
    <location>
        <position position="89"/>
    </location>
</feature>
<dbReference type="OrthoDB" id="9950230at2759"/>
<gene>
    <name evidence="1" type="primary">Erv31_0</name>
    <name evidence="1" type="ORF">COLPIC_R14285</name>
</gene>
<comment type="caution">
    <text evidence="1">The sequence shown here is derived from an EMBL/GenBank/DDBJ whole genome shotgun (WGS) entry which is preliminary data.</text>
</comment>
<protein>
    <submittedName>
        <fullName evidence="1">ENR1 protein</fullName>
    </submittedName>
</protein>
<keyword evidence="2" id="KW-1185">Reference proteome</keyword>
<reference evidence="1 2" key="1">
    <citation type="submission" date="2019-09" db="EMBL/GenBank/DDBJ databases">
        <title>Bird 10,000 Genomes (B10K) Project - Family phase.</title>
        <authorList>
            <person name="Zhang G."/>
        </authorList>
    </citation>
    <scope>NUCLEOTIDE SEQUENCE [LARGE SCALE GENOMIC DNA]</scope>
    <source>
        <strain evidence="1">B10K-DU-021-26</strain>
        <tissue evidence="1">Mixed tissue sample</tissue>
    </source>
</reference>
<dbReference type="Proteomes" id="UP000530263">
    <property type="component" value="Unassembled WGS sequence"/>
</dbReference>
<accession>A0A7K4S464</accession>
<sequence length="89" mass="10204">LENETICWKNESNANPFEEIGDLKRYWQKPGSVDIDEPWKAPYGLVWICGNRAYNKLIPSWRGSCTIGIIQPAFFLLAKEEGSYLGRPL</sequence>
<organism evidence="1 2">
    <name type="scientific">Columbina picui</name>
    <name type="common">Picui ground-dove</name>
    <dbReference type="NCBI Taxonomy" id="115618"/>
    <lineage>
        <taxon>Eukaryota</taxon>
        <taxon>Metazoa</taxon>
        <taxon>Chordata</taxon>
        <taxon>Craniata</taxon>
        <taxon>Vertebrata</taxon>
        <taxon>Euteleostomi</taxon>
        <taxon>Archelosauria</taxon>
        <taxon>Archosauria</taxon>
        <taxon>Dinosauria</taxon>
        <taxon>Saurischia</taxon>
        <taxon>Theropoda</taxon>
        <taxon>Coelurosauria</taxon>
        <taxon>Aves</taxon>
        <taxon>Neognathae</taxon>
        <taxon>Neoaves</taxon>
        <taxon>Columbimorphae</taxon>
        <taxon>Columbiformes</taxon>
        <taxon>Columbidae</taxon>
        <taxon>Columbina</taxon>
    </lineage>
</organism>
<dbReference type="EMBL" id="VYZG01001282">
    <property type="protein sequence ID" value="NWQ80524.1"/>
    <property type="molecule type" value="Genomic_DNA"/>
</dbReference>
<dbReference type="AlphaFoldDB" id="A0A7K4S464"/>
<name>A0A7K4S464_COLPI</name>
<evidence type="ECO:0000313" key="1">
    <source>
        <dbReference type="EMBL" id="NWQ80524.1"/>
    </source>
</evidence>
<evidence type="ECO:0000313" key="2">
    <source>
        <dbReference type="Proteomes" id="UP000530263"/>
    </source>
</evidence>